<dbReference type="Gene3D" id="2.60.120.330">
    <property type="entry name" value="B-lactam Antibiotic, Isopenicillin N Synthase, Chain"/>
    <property type="match status" value="1"/>
</dbReference>
<protein>
    <recommendedName>
        <fullName evidence="1">Aspartyl/asparaginy/proline hydroxylase domain-containing protein</fullName>
    </recommendedName>
</protein>
<dbReference type="InterPro" id="IPR027443">
    <property type="entry name" value="IPNS-like_sf"/>
</dbReference>
<gene>
    <name evidence="2" type="ORF">GCM10017771_73440</name>
</gene>
<dbReference type="Proteomes" id="UP000603227">
    <property type="component" value="Unassembled WGS sequence"/>
</dbReference>
<reference evidence="2" key="1">
    <citation type="journal article" date="2014" name="Int. J. Syst. Evol. Microbiol.">
        <title>Complete genome sequence of Corynebacterium casei LMG S-19264T (=DSM 44701T), isolated from a smear-ripened cheese.</title>
        <authorList>
            <consortium name="US DOE Joint Genome Institute (JGI-PGF)"/>
            <person name="Walter F."/>
            <person name="Albersmeier A."/>
            <person name="Kalinowski J."/>
            <person name="Ruckert C."/>
        </authorList>
    </citation>
    <scope>NUCLEOTIDE SEQUENCE</scope>
    <source>
        <strain evidence="2">CGMCC 4.7403</strain>
    </source>
</reference>
<dbReference type="EMBL" id="BNAT01000036">
    <property type="protein sequence ID" value="GHE51274.1"/>
    <property type="molecule type" value="Genomic_DNA"/>
</dbReference>
<dbReference type="SUPFAM" id="SSF51197">
    <property type="entry name" value="Clavaminate synthase-like"/>
    <property type="match status" value="1"/>
</dbReference>
<sequence>MRQFALAVSLHGCPPGPHPTTCQEDPMVTTLPAAVTAAQTDPVRAEVLDQVARLADLEEPAVEQMRAEALGAPTRGVVAYGEYQSGGWWTTSLMNHSGDPHDVVIGDGRPRPTSLLKAMPATARFLDGLGLDFMYVRLARLEPHSYLWEHRDYAELRDTGRHRLHIPLVTNPSAVLVTAGARVHMAAGALWRLTPSQAHGVCNSTGPDRLHLIADVYADDAYGALAARPHLRDGDAADLPEMTSADRAGLLERAGQLAELGFTDAAEQTLLRAFYTYALPEGGAYDLIAELHAGRGADADASRWRAAKAHLLARP</sequence>
<comment type="caution">
    <text evidence="2">The sequence shown here is derived from an EMBL/GenBank/DDBJ whole genome shotgun (WGS) entry which is preliminary data.</text>
</comment>
<feature type="domain" description="Aspartyl/asparaginy/proline hydroxylase" evidence="1">
    <location>
        <begin position="78"/>
        <end position="217"/>
    </location>
</feature>
<name>A0A919DKH2_9ACTN</name>
<dbReference type="Pfam" id="PF05118">
    <property type="entry name" value="Asp_Arg_Hydrox"/>
    <property type="match status" value="1"/>
</dbReference>
<proteinExistence type="predicted"/>
<keyword evidence="3" id="KW-1185">Reference proteome</keyword>
<dbReference type="InterPro" id="IPR007803">
    <property type="entry name" value="Asp/Arg/Pro-Hydrxlase"/>
</dbReference>
<evidence type="ECO:0000313" key="3">
    <source>
        <dbReference type="Proteomes" id="UP000603227"/>
    </source>
</evidence>
<evidence type="ECO:0000313" key="2">
    <source>
        <dbReference type="EMBL" id="GHE51274.1"/>
    </source>
</evidence>
<accession>A0A919DKH2</accession>
<reference evidence="2" key="2">
    <citation type="submission" date="2020-09" db="EMBL/GenBank/DDBJ databases">
        <authorList>
            <person name="Sun Q."/>
            <person name="Zhou Y."/>
        </authorList>
    </citation>
    <scope>NUCLEOTIDE SEQUENCE</scope>
    <source>
        <strain evidence="2">CGMCC 4.7403</strain>
    </source>
</reference>
<evidence type="ECO:0000259" key="1">
    <source>
        <dbReference type="Pfam" id="PF05118"/>
    </source>
</evidence>
<organism evidence="2 3">
    <name type="scientific">Streptomyces capitiformicae</name>
    <dbReference type="NCBI Taxonomy" id="2014920"/>
    <lineage>
        <taxon>Bacteria</taxon>
        <taxon>Bacillati</taxon>
        <taxon>Actinomycetota</taxon>
        <taxon>Actinomycetes</taxon>
        <taxon>Kitasatosporales</taxon>
        <taxon>Streptomycetaceae</taxon>
        <taxon>Streptomyces</taxon>
    </lineage>
</organism>
<dbReference type="AlphaFoldDB" id="A0A919DKH2"/>